<name>A0A7J8SBH5_GOSDV</name>
<keyword evidence="2" id="KW-1185">Reference proteome</keyword>
<dbReference type="EMBL" id="JABFAC010000009">
    <property type="protein sequence ID" value="MBA0623233.1"/>
    <property type="molecule type" value="Genomic_DNA"/>
</dbReference>
<dbReference type="InterPro" id="IPR011990">
    <property type="entry name" value="TPR-like_helical_dom_sf"/>
</dbReference>
<accession>A0A7J8SBH5</accession>
<comment type="caution">
    <text evidence="1">The sequence shown here is derived from an EMBL/GenBank/DDBJ whole genome shotgun (WGS) entry which is preliminary data.</text>
</comment>
<dbReference type="AlphaFoldDB" id="A0A7J8SBH5"/>
<evidence type="ECO:0000313" key="1">
    <source>
        <dbReference type="EMBL" id="MBA0623233.1"/>
    </source>
</evidence>
<dbReference type="Proteomes" id="UP000593561">
    <property type="component" value="Unassembled WGS sequence"/>
</dbReference>
<dbReference type="Gene3D" id="1.25.40.10">
    <property type="entry name" value="Tetratricopeptide repeat domain"/>
    <property type="match status" value="1"/>
</dbReference>
<organism evidence="1 2">
    <name type="scientific">Gossypium davidsonii</name>
    <name type="common">Davidson's cotton</name>
    <name type="synonym">Gossypium klotzschianum subsp. davidsonii</name>
    <dbReference type="NCBI Taxonomy" id="34287"/>
    <lineage>
        <taxon>Eukaryota</taxon>
        <taxon>Viridiplantae</taxon>
        <taxon>Streptophyta</taxon>
        <taxon>Embryophyta</taxon>
        <taxon>Tracheophyta</taxon>
        <taxon>Spermatophyta</taxon>
        <taxon>Magnoliopsida</taxon>
        <taxon>eudicotyledons</taxon>
        <taxon>Gunneridae</taxon>
        <taxon>Pentapetalae</taxon>
        <taxon>rosids</taxon>
        <taxon>malvids</taxon>
        <taxon>Malvales</taxon>
        <taxon>Malvaceae</taxon>
        <taxon>Malvoideae</taxon>
        <taxon>Gossypium</taxon>
    </lineage>
</organism>
<dbReference type="PANTHER" id="PTHR46782:SF2">
    <property type="entry name" value="OS07G0545900 PROTEIN"/>
    <property type="match status" value="1"/>
</dbReference>
<evidence type="ECO:0000313" key="2">
    <source>
        <dbReference type="Proteomes" id="UP000593561"/>
    </source>
</evidence>
<proteinExistence type="predicted"/>
<dbReference type="InterPro" id="IPR044646">
    <property type="entry name" value="EMB1417-like"/>
</dbReference>
<evidence type="ECO:0008006" key="3">
    <source>
        <dbReference type="Google" id="ProtNLM"/>
    </source>
</evidence>
<gene>
    <name evidence="1" type="ORF">Godav_008707</name>
</gene>
<reference evidence="1 2" key="1">
    <citation type="journal article" date="2019" name="Genome Biol. Evol.">
        <title>Insights into the evolution of the New World diploid cottons (Gossypium, subgenus Houzingenia) based on genome sequencing.</title>
        <authorList>
            <person name="Grover C.E."/>
            <person name="Arick M.A. 2nd"/>
            <person name="Thrash A."/>
            <person name="Conover J.L."/>
            <person name="Sanders W.S."/>
            <person name="Peterson D.G."/>
            <person name="Frelichowski J.E."/>
            <person name="Scheffler J.A."/>
            <person name="Scheffler B.E."/>
            <person name="Wendel J.F."/>
        </authorList>
    </citation>
    <scope>NUCLEOTIDE SEQUENCE [LARGE SCALE GENOMIC DNA]</scope>
    <source>
        <strain evidence="1">27</strain>
        <tissue evidence="1">Leaf</tissue>
    </source>
</reference>
<protein>
    <recommendedName>
        <fullName evidence="3">Pentatricopeptide repeat-containing protein</fullName>
    </recommendedName>
</protein>
<sequence length="290" mass="33644">MAYGCIHSRSYPLSTWSKNKVDKLKLSGFIFLFQVQGNEVAFSLGYGFSICRTPNVKCSQKLGEQSLSISRAVEKKPVKKSGKNEHHLWKKRDSAGSGQKALNLVRIVSQLPSEKETVYGELDKWVAWETEFPLIAAAKALRILRKRSQWLRVIQVAKWMLSKGQGATMGTYDTLLLAFDMDNRVDEAESLWNMVLHTHNRSISKRLFSRMISLFDHHSMPEKIIEVFADMEELCVRPDENTVRKVARAFQELGQEDKQKFVLRRYMSKWKYIHFNGERVRVKRHTSDED</sequence>
<dbReference type="PANTHER" id="PTHR46782">
    <property type="entry name" value="OS01G0757700 PROTEIN"/>
    <property type="match status" value="1"/>
</dbReference>